<protein>
    <submittedName>
        <fullName evidence="5">Biotin-dependent carboxyltransferase family protein</fullName>
    </submittedName>
</protein>
<keyword evidence="1" id="KW-0547">Nucleotide-binding</keyword>
<keyword evidence="2" id="KW-0378">Hydrolase</keyword>
<evidence type="ECO:0000256" key="1">
    <source>
        <dbReference type="ARBA" id="ARBA00022741"/>
    </source>
</evidence>
<dbReference type="InterPro" id="IPR029000">
    <property type="entry name" value="Cyclophilin-like_dom_sf"/>
</dbReference>
<reference evidence="5 6" key="1">
    <citation type="submission" date="2023-03" db="EMBL/GenBank/DDBJ databases">
        <title>Draft genome sequence of Streptomyces sp. RB6PN23 isolated from peat swamp forest in Thailand.</title>
        <authorList>
            <person name="Klaysubun C."/>
            <person name="Duangmal K."/>
        </authorList>
    </citation>
    <scope>NUCLEOTIDE SEQUENCE [LARGE SCALE GENOMIC DNA]</scope>
    <source>
        <strain evidence="5 6">RB6PN23</strain>
    </source>
</reference>
<dbReference type="NCBIfam" id="TIGR00724">
    <property type="entry name" value="urea_amlyse_rel"/>
    <property type="match status" value="1"/>
</dbReference>
<evidence type="ECO:0000313" key="5">
    <source>
        <dbReference type="EMBL" id="MDF3294003.1"/>
    </source>
</evidence>
<dbReference type="PANTHER" id="PTHR43309:SF3">
    <property type="entry name" value="5-OXOPROLINASE SUBUNIT C"/>
    <property type="match status" value="1"/>
</dbReference>
<name>A0ABT5ZVZ5_9ACTN</name>
<dbReference type="InterPro" id="IPR052708">
    <property type="entry name" value="PxpC"/>
</dbReference>
<gene>
    <name evidence="5" type="ORF">P3G67_33280</name>
</gene>
<dbReference type="Proteomes" id="UP001216579">
    <property type="component" value="Unassembled WGS sequence"/>
</dbReference>
<dbReference type="SUPFAM" id="SSF50891">
    <property type="entry name" value="Cyclophilin-like"/>
    <property type="match status" value="1"/>
</dbReference>
<keyword evidence="3" id="KW-0067">ATP-binding</keyword>
<dbReference type="InterPro" id="IPR003778">
    <property type="entry name" value="CT_A_B"/>
</dbReference>
<sequence length="318" mass="31740">MTARYLEVVRAGALTTVQDLGRSGHAHLGVARAGALDEPAHRLANRLVGNPEHAATLETTVNGCAVRAGCPLLAAVTGAPCPVRVDGRPAAWGAPVYVPSGAVLELGRVTAGLRAYLALAGGVRSTPVLGSRSTDLLSGLGPGPLRDGERLPVGEPYGTPAAVDGAPCPGPPTELVVPLIPGPRADWFAPNALRILAAGGYTVSPASNRIGLRTEGPALPRARDGELPSEGMVLGAVQVPPDGRPVIFLADHPTTGGYPVIGVASQDSLAPAAQAAPGTPVRFVPVSRSGARAATAATAATAARCAASSSAAGDPAAR</sequence>
<dbReference type="SMART" id="SM00797">
    <property type="entry name" value="AHS2"/>
    <property type="match status" value="1"/>
</dbReference>
<dbReference type="Gene3D" id="2.40.100.10">
    <property type="entry name" value="Cyclophilin-like"/>
    <property type="match status" value="1"/>
</dbReference>
<dbReference type="Pfam" id="PF02626">
    <property type="entry name" value="CT_A_B"/>
    <property type="match status" value="1"/>
</dbReference>
<evidence type="ECO:0000256" key="3">
    <source>
        <dbReference type="ARBA" id="ARBA00022840"/>
    </source>
</evidence>
<dbReference type="PANTHER" id="PTHR43309">
    <property type="entry name" value="5-OXOPROLINASE SUBUNIT C"/>
    <property type="match status" value="1"/>
</dbReference>
<accession>A0ABT5ZVZ5</accession>
<feature type="domain" description="Carboxyltransferase" evidence="4">
    <location>
        <begin position="27"/>
        <end position="301"/>
    </location>
</feature>
<evidence type="ECO:0000259" key="4">
    <source>
        <dbReference type="SMART" id="SM00797"/>
    </source>
</evidence>
<dbReference type="RefSeq" id="WP_276096833.1">
    <property type="nucleotide sequence ID" value="NZ_JARJBC010000033.1"/>
</dbReference>
<dbReference type="EMBL" id="JARJBC010000033">
    <property type="protein sequence ID" value="MDF3294003.1"/>
    <property type="molecule type" value="Genomic_DNA"/>
</dbReference>
<organism evidence="5 6">
    <name type="scientific">Streptomyces silvisoli</name>
    <dbReference type="NCBI Taxonomy" id="3034235"/>
    <lineage>
        <taxon>Bacteria</taxon>
        <taxon>Bacillati</taxon>
        <taxon>Actinomycetota</taxon>
        <taxon>Actinomycetes</taxon>
        <taxon>Kitasatosporales</taxon>
        <taxon>Streptomycetaceae</taxon>
        <taxon>Streptomyces</taxon>
    </lineage>
</organism>
<evidence type="ECO:0000313" key="6">
    <source>
        <dbReference type="Proteomes" id="UP001216579"/>
    </source>
</evidence>
<proteinExistence type="predicted"/>
<comment type="caution">
    <text evidence="5">The sequence shown here is derived from an EMBL/GenBank/DDBJ whole genome shotgun (WGS) entry which is preliminary data.</text>
</comment>
<keyword evidence="6" id="KW-1185">Reference proteome</keyword>
<evidence type="ECO:0000256" key="2">
    <source>
        <dbReference type="ARBA" id="ARBA00022801"/>
    </source>
</evidence>